<organism evidence="14 15">
    <name type="scientific">Zingiber officinale</name>
    <name type="common">Ginger</name>
    <name type="synonym">Amomum zingiber</name>
    <dbReference type="NCBI Taxonomy" id="94328"/>
    <lineage>
        <taxon>Eukaryota</taxon>
        <taxon>Viridiplantae</taxon>
        <taxon>Streptophyta</taxon>
        <taxon>Embryophyta</taxon>
        <taxon>Tracheophyta</taxon>
        <taxon>Spermatophyta</taxon>
        <taxon>Magnoliopsida</taxon>
        <taxon>Liliopsida</taxon>
        <taxon>Zingiberales</taxon>
        <taxon>Zingiberaceae</taxon>
        <taxon>Zingiber</taxon>
    </lineage>
</organism>
<dbReference type="GO" id="GO:0141221">
    <property type="term" value="F:histone deacetylase activity, hydrolytic mechanism"/>
    <property type="evidence" value="ECO:0007669"/>
    <property type="project" value="UniProtKB-EC"/>
</dbReference>
<accession>A0A8J5GS95</accession>
<evidence type="ECO:0000259" key="13">
    <source>
        <dbReference type="Pfam" id="PF00850"/>
    </source>
</evidence>
<evidence type="ECO:0000256" key="3">
    <source>
        <dbReference type="ARBA" id="ARBA00012111"/>
    </source>
</evidence>
<evidence type="ECO:0000256" key="11">
    <source>
        <dbReference type="ARBA" id="ARBA00048287"/>
    </source>
</evidence>
<dbReference type="PANTHER" id="PTHR10625">
    <property type="entry name" value="HISTONE DEACETYLASE HDAC1-RELATED"/>
    <property type="match status" value="1"/>
</dbReference>
<evidence type="ECO:0000256" key="2">
    <source>
        <dbReference type="ARBA" id="ARBA00004123"/>
    </source>
</evidence>
<dbReference type="Proteomes" id="UP000734854">
    <property type="component" value="Unassembled WGS sequence"/>
</dbReference>
<dbReference type="EMBL" id="JACMSC010000009">
    <property type="protein sequence ID" value="KAG6509005.1"/>
    <property type="molecule type" value="Genomic_DNA"/>
</dbReference>
<comment type="similarity">
    <text evidence="12">Belongs to the histone deacetylase family. HD Type 1 subfamily.</text>
</comment>
<dbReference type="CDD" id="cd09991">
    <property type="entry name" value="HDAC_classI"/>
    <property type="match status" value="1"/>
</dbReference>
<comment type="caution">
    <text evidence="14">The sequence shown here is derived from an EMBL/GenBank/DDBJ whole genome shotgun (WGS) entry which is preliminary data.</text>
</comment>
<dbReference type="PANTHER" id="PTHR10625:SF22">
    <property type="entry name" value="HISTONE DEACETYLASE 2"/>
    <property type="match status" value="1"/>
</dbReference>
<sequence>MADAGKRRVCYYYEPEIGNYYYGQGNAMKPHRVRMTHSLLEGYGLLHRMRVLRPIPASNRDLLRFHSDDYIAFLRSATPDRHLDADILRRFNMSDDCPVFYGLFDYCQSYAGASVCAARELNRGRADIAINWSGGLHHAKRSEASGFCYVNDIVLAILKLLEVHKRVLYVDIDIHHGDGVEEAFYLTDRVMTVSFHKFGDYFPGTGHIGDIGYGKGQHYAINVPLDEGIDDESYHYVFKPIMEKVMEAFRPDAVVLQCGADSLSGDRLGCFNLSIKGHSDCIRYMRSFNVPLLLLGGGGYTLRNVARCWCYETGVALGVELDDEMPDHEYIGYFGPEFTIHAVPSNMENKNSRRSLDATKVKLLETLSSLQHAPSVQFHEQPTSMDTDQAISSFNFSFHKRIKEQISSFLYPGEASSHGQERRGFYCFNSLPNINGSEGLVFDLLNEKKIGVIEFDKFIHALSVFRPLNLTLSSGNLPMSILTKMTKFARSGKV</sequence>
<dbReference type="PRINTS" id="PR01271">
    <property type="entry name" value="HISDACETLASE"/>
</dbReference>
<evidence type="ECO:0000256" key="12">
    <source>
        <dbReference type="ARBA" id="ARBA00061569"/>
    </source>
</evidence>
<dbReference type="GO" id="GO:0040029">
    <property type="term" value="P:epigenetic regulation of gene expression"/>
    <property type="evidence" value="ECO:0007669"/>
    <property type="project" value="TreeGrafter"/>
</dbReference>
<dbReference type="Pfam" id="PF00850">
    <property type="entry name" value="Hist_deacetyl"/>
    <property type="match status" value="1"/>
</dbReference>
<evidence type="ECO:0000256" key="8">
    <source>
        <dbReference type="ARBA" id="ARBA00023015"/>
    </source>
</evidence>
<protein>
    <recommendedName>
        <fullName evidence="3">histone deacetylase</fullName>
        <ecNumber evidence="3">3.5.1.98</ecNumber>
    </recommendedName>
</protein>
<dbReference type="AlphaFoldDB" id="A0A8J5GS95"/>
<keyword evidence="4" id="KW-0678">Repressor</keyword>
<keyword evidence="9" id="KW-0804">Transcription</keyword>
<comment type="cofactor">
    <cofactor evidence="1">
        <name>Zn(2+)</name>
        <dbReference type="ChEBI" id="CHEBI:29105"/>
    </cofactor>
</comment>
<reference evidence="14 15" key="1">
    <citation type="submission" date="2020-08" db="EMBL/GenBank/DDBJ databases">
        <title>Plant Genome Project.</title>
        <authorList>
            <person name="Zhang R.-G."/>
        </authorList>
    </citation>
    <scope>NUCLEOTIDE SEQUENCE [LARGE SCALE GENOMIC DNA]</scope>
    <source>
        <tissue evidence="14">Rhizome</tissue>
    </source>
</reference>
<keyword evidence="8" id="KW-0805">Transcription regulation</keyword>
<evidence type="ECO:0000256" key="6">
    <source>
        <dbReference type="ARBA" id="ARBA00022833"/>
    </source>
</evidence>
<gene>
    <name evidence="14" type="ORF">ZIOFF_034391</name>
</gene>
<dbReference type="Gene3D" id="3.40.800.20">
    <property type="entry name" value="Histone deacetylase domain"/>
    <property type="match status" value="1"/>
</dbReference>
<comment type="catalytic activity">
    <reaction evidence="11">
        <text>N(6)-acetyl-L-lysyl-[histone] + H2O = L-lysyl-[histone] + acetate</text>
        <dbReference type="Rhea" id="RHEA:58196"/>
        <dbReference type="Rhea" id="RHEA-COMP:9845"/>
        <dbReference type="Rhea" id="RHEA-COMP:11338"/>
        <dbReference type="ChEBI" id="CHEBI:15377"/>
        <dbReference type="ChEBI" id="CHEBI:29969"/>
        <dbReference type="ChEBI" id="CHEBI:30089"/>
        <dbReference type="ChEBI" id="CHEBI:61930"/>
        <dbReference type="EC" id="3.5.1.98"/>
    </reaction>
</comment>
<feature type="domain" description="Histone deacetylase" evidence="13">
    <location>
        <begin position="28"/>
        <end position="313"/>
    </location>
</feature>
<dbReference type="EC" id="3.5.1.98" evidence="3"/>
<proteinExistence type="inferred from homology"/>
<evidence type="ECO:0000256" key="10">
    <source>
        <dbReference type="ARBA" id="ARBA00023242"/>
    </source>
</evidence>
<dbReference type="SUPFAM" id="SSF52768">
    <property type="entry name" value="Arginase/deacetylase"/>
    <property type="match status" value="1"/>
</dbReference>
<dbReference type="InterPro" id="IPR023696">
    <property type="entry name" value="Ureohydrolase_dom_sf"/>
</dbReference>
<dbReference type="FunFam" id="3.40.800.20:FF:000001">
    <property type="entry name" value="Histone deacetylase"/>
    <property type="match status" value="1"/>
</dbReference>
<evidence type="ECO:0000256" key="7">
    <source>
        <dbReference type="ARBA" id="ARBA00022853"/>
    </source>
</evidence>
<keyword evidence="5" id="KW-0378">Hydrolase</keyword>
<keyword evidence="7" id="KW-0156">Chromatin regulator</keyword>
<keyword evidence="15" id="KW-1185">Reference proteome</keyword>
<dbReference type="InterPro" id="IPR037138">
    <property type="entry name" value="His_deacetylse_dom_sf"/>
</dbReference>
<comment type="subcellular location">
    <subcellularLocation>
        <location evidence="2">Nucleus</location>
    </subcellularLocation>
</comment>
<evidence type="ECO:0000313" key="15">
    <source>
        <dbReference type="Proteomes" id="UP000734854"/>
    </source>
</evidence>
<dbReference type="InterPro" id="IPR023801">
    <property type="entry name" value="His_deacetylse_dom"/>
</dbReference>
<evidence type="ECO:0000256" key="4">
    <source>
        <dbReference type="ARBA" id="ARBA00022491"/>
    </source>
</evidence>
<dbReference type="InterPro" id="IPR000286">
    <property type="entry name" value="HDACs"/>
</dbReference>
<name>A0A8J5GS95_ZINOF</name>
<evidence type="ECO:0000256" key="5">
    <source>
        <dbReference type="ARBA" id="ARBA00022801"/>
    </source>
</evidence>
<evidence type="ECO:0000256" key="1">
    <source>
        <dbReference type="ARBA" id="ARBA00001947"/>
    </source>
</evidence>
<dbReference type="InterPro" id="IPR003084">
    <property type="entry name" value="HDAC_I/II"/>
</dbReference>
<keyword evidence="10" id="KW-0539">Nucleus</keyword>
<evidence type="ECO:0000313" key="14">
    <source>
        <dbReference type="EMBL" id="KAG6509005.1"/>
    </source>
</evidence>
<dbReference type="PRINTS" id="PR01270">
    <property type="entry name" value="HDASUPER"/>
</dbReference>
<keyword evidence="6" id="KW-0862">Zinc</keyword>
<dbReference type="GO" id="GO:0000118">
    <property type="term" value="C:histone deacetylase complex"/>
    <property type="evidence" value="ECO:0007669"/>
    <property type="project" value="UniProtKB-ARBA"/>
</dbReference>
<evidence type="ECO:0000256" key="9">
    <source>
        <dbReference type="ARBA" id="ARBA00023163"/>
    </source>
</evidence>